<feature type="compositionally biased region" description="Low complexity" evidence="1">
    <location>
        <begin position="7"/>
        <end position="22"/>
    </location>
</feature>
<feature type="region of interest" description="Disordered" evidence="1">
    <location>
        <begin position="1"/>
        <end position="110"/>
    </location>
</feature>
<sequence length="270" mass="29319">VRRAGRPRTGAAAGAGAALGARPRARPAPPAAARRRRRRRDHAGRRGRDRAGAADRRALHRLTGGLRTAEPLRHQLAGGDDVPDAVPDGRADPGAAAGRSQHDRRAGGDRCAALPDAVALRRVVLDRRADRAARRRPGGHADRRPARAGGAGRHRRPRRAGGGPLARDPLRRVHGGGQLATAHARLRRAGPAVGLAEPEPVAEHPVRRHRRHDGQAAARGLRRPADALPAQPGQRRHLHRRGRLDGRRPVGQRRHRPRRVADQRRLHRAL</sequence>
<reference evidence="2" key="1">
    <citation type="submission" date="2020-02" db="EMBL/GenBank/DDBJ databases">
        <authorList>
            <person name="Meier V. D."/>
        </authorList>
    </citation>
    <scope>NUCLEOTIDE SEQUENCE</scope>
    <source>
        <strain evidence="2">AVDCRST_MAG07</strain>
    </source>
</reference>
<gene>
    <name evidence="2" type="ORF">AVDCRST_MAG07-470</name>
</gene>
<evidence type="ECO:0000313" key="2">
    <source>
        <dbReference type="EMBL" id="CAA9310060.1"/>
    </source>
</evidence>
<evidence type="ECO:0000256" key="1">
    <source>
        <dbReference type="SAM" id="MobiDB-lite"/>
    </source>
</evidence>
<proteinExistence type="predicted"/>
<feature type="non-terminal residue" evidence="2">
    <location>
        <position position="270"/>
    </location>
</feature>
<protein>
    <submittedName>
        <fullName evidence="2">Uncharacterized protein</fullName>
    </submittedName>
</protein>
<accession>A0A6J4KMC3</accession>
<name>A0A6J4KMC3_9ACTN</name>
<feature type="region of interest" description="Disordered" evidence="1">
    <location>
        <begin position="129"/>
        <end position="270"/>
    </location>
</feature>
<feature type="non-terminal residue" evidence="2">
    <location>
        <position position="1"/>
    </location>
</feature>
<dbReference type="AlphaFoldDB" id="A0A6J4KMC3"/>
<feature type="compositionally biased region" description="Low complexity" evidence="1">
    <location>
        <begin position="77"/>
        <end position="99"/>
    </location>
</feature>
<organism evidence="2">
    <name type="scientific">uncultured Frankineae bacterium</name>
    <dbReference type="NCBI Taxonomy" id="437475"/>
    <lineage>
        <taxon>Bacteria</taxon>
        <taxon>Bacillati</taxon>
        <taxon>Actinomycetota</taxon>
        <taxon>Actinomycetes</taxon>
        <taxon>Frankiales</taxon>
        <taxon>environmental samples</taxon>
    </lineage>
</organism>
<feature type="compositionally biased region" description="Basic and acidic residues" evidence="1">
    <location>
        <begin position="44"/>
        <end position="57"/>
    </location>
</feature>
<feature type="compositionally biased region" description="Basic residues" evidence="1">
    <location>
        <begin position="33"/>
        <end position="43"/>
    </location>
</feature>
<dbReference type="EMBL" id="CADCUB010000024">
    <property type="protein sequence ID" value="CAA9310060.1"/>
    <property type="molecule type" value="Genomic_DNA"/>
</dbReference>